<reference evidence="1" key="1">
    <citation type="submission" date="2022-02" db="EMBL/GenBank/DDBJ databases">
        <title>Characterization of Tn125 harboring carbapenem-resistant Acinetobacter bereziniae clinical isolates.</title>
        <authorList>
            <person name="Wong N.-K."/>
            <person name="Pan Q."/>
        </authorList>
    </citation>
    <scope>NUCLEOTIDE SEQUENCE</scope>
    <source>
        <strain evidence="1">GD03393</strain>
    </source>
</reference>
<evidence type="ECO:0000313" key="1">
    <source>
        <dbReference type="EMBL" id="UUO00058.1"/>
    </source>
</evidence>
<dbReference type="RefSeq" id="WP_004831144.1">
    <property type="nucleotide sequence ID" value="NZ_BKMA01000023.1"/>
</dbReference>
<protein>
    <submittedName>
        <fullName evidence="1">Uncharacterized protein</fullName>
    </submittedName>
</protein>
<name>A0A8I1AHT0_ACIBZ</name>
<gene>
    <name evidence="1" type="ORF">I9054_012895</name>
</gene>
<proteinExistence type="predicted"/>
<organism evidence="1 2">
    <name type="scientific">Acinetobacter bereziniae</name>
    <name type="common">Acinetobacter genomosp. 10</name>
    <dbReference type="NCBI Taxonomy" id="106648"/>
    <lineage>
        <taxon>Bacteria</taxon>
        <taxon>Pseudomonadati</taxon>
        <taxon>Pseudomonadota</taxon>
        <taxon>Gammaproteobacteria</taxon>
        <taxon>Moraxellales</taxon>
        <taxon>Moraxellaceae</taxon>
        <taxon>Acinetobacter</taxon>
    </lineage>
</organism>
<dbReference type="AlphaFoldDB" id="A0A8I1AHT0"/>
<dbReference type="EMBL" id="CP092085">
    <property type="protein sequence ID" value="UUO00058.1"/>
    <property type="molecule type" value="Genomic_DNA"/>
</dbReference>
<accession>A0A8I1AHT0</accession>
<evidence type="ECO:0000313" key="2">
    <source>
        <dbReference type="Proteomes" id="UP000644140"/>
    </source>
</evidence>
<dbReference type="Proteomes" id="UP000644140">
    <property type="component" value="Chromosome"/>
</dbReference>
<sequence length="66" mass="7154">MAGGSQIIINKDGITIITPAKFESRAGQHLFKSGEKAEVDLPILPLSQLNELCALKSKFGEEQDVK</sequence>